<dbReference type="AlphaFoldDB" id="A0AAY5EJL2"/>
<sequence>MAMTFFIHFFYLVLFFWMFLSALLLLYRTIMVFSGMSRSRMLAIAFSVGYGAPLLIAVITVASAAGNRGYVQEMNSCWLNWDQTKALLAFVIPALTIVVINLLVLIMVIYKMLRRGVGASTPDEKHALVVIIRCVGILTPLFGLTWGFGIGTMVTSALGIHVVFATLNSLQVIIFISLFSSNLNGAHSVWILYFVLTKLFSKKKQNPNFDIQAPLLVVLLIFNIHPF</sequence>
<reference evidence="10 11" key="1">
    <citation type="submission" date="2020-05" db="EMBL/GenBank/DDBJ databases">
        <title>Electrophorus electricus (electric eel) genome, fEleEle1, primary haplotype.</title>
        <authorList>
            <person name="Myers G."/>
            <person name="Meyer A."/>
            <person name="Fedrigo O."/>
            <person name="Formenti G."/>
            <person name="Rhie A."/>
            <person name="Tracey A."/>
            <person name="Sims Y."/>
            <person name="Jarvis E.D."/>
        </authorList>
    </citation>
    <scope>NUCLEOTIDE SEQUENCE [LARGE SCALE GENOMIC DNA]</scope>
</reference>
<evidence type="ECO:0000256" key="3">
    <source>
        <dbReference type="ARBA" id="ARBA00022692"/>
    </source>
</evidence>
<keyword evidence="3 8" id="KW-0812">Transmembrane</keyword>
<dbReference type="InterPro" id="IPR017981">
    <property type="entry name" value="GPCR_2-like_7TM"/>
</dbReference>
<evidence type="ECO:0000256" key="5">
    <source>
        <dbReference type="ARBA" id="ARBA00023136"/>
    </source>
</evidence>
<evidence type="ECO:0000256" key="8">
    <source>
        <dbReference type="SAM" id="Phobius"/>
    </source>
</evidence>
<feature type="transmembrane region" description="Helical" evidence="8">
    <location>
        <begin position="42"/>
        <end position="66"/>
    </location>
</feature>
<protein>
    <recommendedName>
        <fullName evidence="9">G-protein coupled receptors family 2 profile 2 domain-containing protein</fullName>
    </recommendedName>
</protein>
<dbReference type="Proteomes" id="UP000314983">
    <property type="component" value="Chromosome 3"/>
</dbReference>
<dbReference type="PROSITE" id="PS50261">
    <property type="entry name" value="G_PROTEIN_RECEP_F2_4"/>
    <property type="match status" value="1"/>
</dbReference>
<dbReference type="InterPro" id="IPR000832">
    <property type="entry name" value="GPCR_2_secretin-like"/>
</dbReference>
<comment type="similarity">
    <text evidence="2">Belongs to the G-protein coupled receptor 2 family. Adhesion G-protein coupled receptor (ADGR) subfamily.</text>
</comment>
<evidence type="ECO:0000256" key="6">
    <source>
        <dbReference type="ARBA" id="ARBA00023157"/>
    </source>
</evidence>
<evidence type="ECO:0000313" key="11">
    <source>
        <dbReference type="Proteomes" id="UP000314983"/>
    </source>
</evidence>
<evidence type="ECO:0000313" key="10">
    <source>
        <dbReference type="Ensembl" id="ENSEEEP00000056779.1"/>
    </source>
</evidence>
<evidence type="ECO:0000259" key="9">
    <source>
        <dbReference type="PROSITE" id="PS50261"/>
    </source>
</evidence>
<keyword evidence="5 8" id="KW-0472">Membrane</keyword>
<dbReference type="FunFam" id="1.20.1070.10:FF:000058">
    <property type="entry name" value="Adhesion G protein-coupled receptor F5"/>
    <property type="match status" value="1"/>
</dbReference>
<reference evidence="10" key="3">
    <citation type="submission" date="2025-09" db="UniProtKB">
        <authorList>
            <consortium name="Ensembl"/>
        </authorList>
    </citation>
    <scope>IDENTIFICATION</scope>
</reference>
<dbReference type="Pfam" id="PF00002">
    <property type="entry name" value="7tm_2"/>
    <property type="match status" value="1"/>
</dbReference>
<organism evidence="10 11">
    <name type="scientific">Electrophorus electricus</name>
    <name type="common">Electric eel</name>
    <name type="synonym">Gymnotus electricus</name>
    <dbReference type="NCBI Taxonomy" id="8005"/>
    <lineage>
        <taxon>Eukaryota</taxon>
        <taxon>Metazoa</taxon>
        <taxon>Chordata</taxon>
        <taxon>Craniata</taxon>
        <taxon>Vertebrata</taxon>
        <taxon>Euteleostomi</taxon>
        <taxon>Actinopterygii</taxon>
        <taxon>Neopterygii</taxon>
        <taxon>Teleostei</taxon>
        <taxon>Ostariophysi</taxon>
        <taxon>Gymnotiformes</taxon>
        <taxon>Gymnotoidei</taxon>
        <taxon>Gymnotidae</taxon>
        <taxon>Electrophorus</taxon>
    </lineage>
</organism>
<keyword evidence="4 8" id="KW-1133">Transmembrane helix</keyword>
<evidence type="ECO:0000256" key="1">
    <source>
        <dbReference type="ARBA" id="ARBA00004141"/>
    </source>
</evidence>
<keyword evidence="6" id="KW-1015">Disulfide bond</keyword>
<dbReference type="Gene3D" id="1.20.1070.10">
    <property type="entry name" value="Rhodopsin 7-helix transmembrane proteins"/>
    <property type="match status" value="1"/>
</dbReference>
<dbReference type="GO" id="GO:0004930">
    <property type="term" value="F:G protein-coupled receptor activity"/>
    <property type="evidence" value="ECO:0007669"/>
    <property type="project" value="InterPro"/>
</dbReference>
<evidence type="ECO:0000256" key="2">
    <source>
        <dbReference type="ARBA" id="ARBA00007343"/>
    </source>
</evidence>
<keyword evidence="11" id="KW-1185">Reference proteome</keyword>
<feature type="transmembrane region" description="Helical" evidence="8">
    <location>
        <begin position="86"/>
        <end position="110"/>
    </location>
</feature>
<proteinExistence type="inferred from homology"/>
<keyword evidence="7" id="KW-0325">Glycoprotein</keyword>
<name>A0AAY5EJL2_ELEEL</name>
<feature type="transmembrane region" description="Helical" evidence="8">
    <location>
        <begin position="6"/>
        <end position="30"/>
    </location>
</feature>
<evidence type="ECO:0000256" key="4">
    <source>
        <dbReference type="ARBA" id="ARBA00022989"/>
    </source>
</evidence>
<dbReference type="GO" id="GO:0016020">
    <property type="term" value="C:membrane"/>
    <property type="evidence" value="ECO:0007669"/>
    <property type="project" value="UniProtKB-SubCell"/>
</dbReference>
<evidence type="ECO:0000256" key="7">
    <source>
        <dbReference type="ARBA" id="ARBA00023180"/>
    </source>
</evidence>
<reference evidence="10" key="2">
    <citation type="submission" date="2025-08" db="UniProtKB">
        <authorList>
            <consortium name="Ensembl"/>
        </authorList>
    </citation>
    <scope>IDENTIFICATION</scope>
</reference>
<dbReference type="GeneTree" id="ENSGT00940000161228"/>
<dbReference type="PANTHER" id="PTHR45813:SF4">
    <property type="entry name" value="ADHESION G PROTEIN-COUPLED RECEPTOR F5"/>
    <property type="match status" value="1"/>
</dbReference>
<dbReference type="GO" id="GO:0007189">
    <property type="term" value="P:adenylate cyclase-activating G protein-coupled receptor signaling pathway"/>
    <property type="evidence" value="ECO:0007669"/>
    <property type="project" value="TreeGrafter"/>
</dbReference>
<dbReference type="GO" id="GO:0007166">
    <property type="term" value="P:cell surface receptor signaling pathway"/>
    <property type="evidence" value="ECO:0007669"/>
    <property type="project" value="InterPro"/>
</dbReference>
<dbReference type="Ensembl" id="ENSEEET00000059069.1">
    <property type="protein sequence ID" value="ENSEEEP00000056779.1"/>
    <property type="gene ID" value="ENSEEEG00000006579.2"/>
</dbReference>
<dbReference type="PANTHER" id="PTHR45813">
    <property type="entry name" value="IG-LIKE DOMAIN-CONTAINING PROTEIN"/>
    <property type="match status" value="1"/>
</dbReference>
<feature type="domain" description="G-protein coupled receptors family 2 profile 2" evidence="9">
    <location>
        <begin position="1"/>
        <end position="180"/>
    </location>
</feature>
<feature type="transmembrane region" description="Helical" evidence="8">
    <location>
        <begin position="130"/>
        <end position="160"/>
    </location>
</feature>
<comment type="subcellular location">
    <subcellularLocation>
        <location evidence="1">Membrane</location>
        <topology evidence="1">Multi-pass membrane protein</topology>
    </subcellularLocation>
</comment>
<dbReference type="InterPro" id="IPR051587">
    <property type="entry name" value="Adhesion_GPCR"/>
</dbReference>
<accession>A0AAY5EJL2</accession>